<dbReference type="KEGG" id="nlc:EBAPG3_009430"/>
<keyword evidence="3" id="KW-1185">Reference proteome</keyword>
<proteinExistence type="predicted"/>
<evidence type="ECO:0000259" key="1">
    <source>
        <dbReference type="Pfam" id="PF06812"/>
    </source>
</evidence>
<name>A0A1W6SQ92_9PROT</name>
<dbReference type="RefSeq" id="WP_040852305.1">
    <property type="nucleotide sequence ID" value="NZ_CP021106.3"/>
</dbReference>
<evidence type="ECO:0000313" key="3">
    <source>
        <dbReference type="Proteomes" id="UP000012179"/>
    </source>
</evidence>
<organism evidence="2 3">
    <name type="scientific">Nitrosospira lacus</name>
    <dbReference type="NCBI Taxonomy" id="1288494"/>
    <lineage>
        <taxon>Bacteria</taxon>
        <taxon>Pseudomonadati</taxon>
        <taxon>Pseudomonadota</taxon>
        <taxon>Betaproteobacteria</taxon>
        <taxon>Nitrosomonadales</taxon>
        <taxon>Nitrosomonadaceae</taxon>
        <taxon>Nitrosospira</taxon>
    </lineage>
</organism>
<accession>A0A1W6SQ92</accession>
<dbReference type="InterPro" id="IPR010657">
    <property type="entry name" value="ImpA_N"/>
</dbReference>
<dbReference type="PANTHER" id="PTHR37951:SF1">
    <property type="entry name" value="TYPE VI SECRETION SYSTEM COMPONENT TSSA1"/>
    <property type="match status" value="1"/>
</dbReference>
<feature type="domain" description="ImpA N-terminal" evidence="1">
    <location>
        <begin position="8"/>
        <end position="127"/>
    </location>
</feature>
<dbReference type="Proteomes" id="UP000012179">
    <property type="component" value="Chromosome"/>
</dbReference>
<dbReference type="EMBL" id="CP021106">
    <property type="protein sequence ID" value="ARO87969.1"/>
    <property type="molecule type" value="Genomic_DNA"/>
</dbReference>
<sequence length="340" mass="37508">MEIERLLGPIAPDSPCGPDLEYDPDFMALEQISQGKPERQTGEVIVAAEEPNWIDVRQRAEALLFRTKDLRVAVLLTRALTHSDGMGGLASGLELLHGLLTNYWENVHPGIDPDEGPIARLNVLGSLGKSLRDPDTLLRDVRSVNFVSTGSHARLSVRDVLIIQGKFDAASNEGVPTQAEAEEVLRLPENTSSVQAMRDALVSLNGIYTFLSEKVGYDLIPDLQSLQDMLNTVVQLCRSNLETRDRLMDVDGRAVASADGKIGNPVPVISGEIHSREDVVRMLEKICEFIERTEPANPAPLFIRRGQRLMTKNFVEIIQDLAPDSLSQIKQITGFEPKKA</sequence>
<evidence type="ECO:0000313" key="2">
    <source>
        <dbReference type="EMBL" id="ARO87969.1"/>
    </source>
</evidence>
<reference evidence="2 3" key="1">
    <citation type="journal article" date="2015" name="Int. J. Syst. Evol. Microbiol.">
        <title>Nitrosospira lacus sp. nov., a psychrotolerant, ammonia-oxidizing bacterium from sandy lake sediment.</title>
        <authorList>
            <person name="Urakawa H."/>
            <person name="Garcia J.C."/>
            <person name="Nielsen J.L."/>
            <person name="Le V.Q."/>
            <person name="Kozlowski J.A."/>
            <person name="Stein L.Y."/>
            <person name="Lim C.K."/>
            <person name="Pommerening-Roser A."/>
            <person name="Martens-Habbena W."/>
            <person name="Stahl D.A."/>
            <person name="Klotz M.G."/>
        </authorList>
    </citation>
    <scope>NUCLEOTIDE SEQUENCE [LARGE SCALE GENOMIC DNA]</scope>
    <source>
        <strain evidence="2 3">APG3</strain>
    </source>
</reference>
<dbReference type="NCBIfam" id="TIGR03363">
    <property type="entry name" value="VI_chp_8"/>
    <property type="match status" value="1"/>
</dbReference>
<dbReference type="eggNOG" id="COG3515">
    <property type="taxonomic scope" value="Bacteria"/>
</dbReference>
<protein>
    <recommendedName>
        <fullName evidence="1">ImpA N-terminal domain-containing protein</fullName>
    </recommendedName>
</protein>
<gene>
    <name evidence="2" type="ORF">EBAPG3_009430</name>
</gene>
<dbReference type="InterPro" id="IPR017740">
    <property type="entry name" value="TssA-like"/>
</dbReference>
<dbReference type="AlphaFoldDB" id="A0A1W6SQ92"/>
<dbReference type="PANTHER" id="PTHR37951">
    <property type="entry name" value="CYTOPLASMIC PROTEIN-RELATED"/>
    <property type="match status" value="1"/>
</dbReference>
<dbReference type="Pfam" id="PF06812">
    <property type="entry name" value="ImpA_N"/>
    <property type="match status" value="1"/>
</dbReference>
<dbReference type="OrthoDB" id="9771118at2"/>